<dbReference type="Proteomes" id="UP001160499">
    <property type="component" value="Unassembled WGS sequence"/>
</dbReference>
<reference evidence="1 2" key="1">
    <citation type="submission" date="2023-04" db="EMBL/GenBank/DDBJ databases">
        <title>Forest soil microbial communities from Buena Vista Peninsula, Colon Province, Panama.</title>
        <authorList>
            <person name="Bouskill N."/>
        </authorList>
    </citation>
    <scope>NUCLEOTIDE SEQUENCE [LARGE SCALE GENOMIC DNA]</scope>
    <source>
        <strain evidence="1 2">GGS1</strain>
    </source>
</reference>
<dbReference type="EMBL" id="JARXVH010000013">
    <property type="protein sequence ID" value="MDH6219713.1"/>
    <property type="molecule type" value="Genomic_DNA"/>
</dbReference>
<name>A0ABT6LTT4_9ACTN</name>
<evidence type="ECO:0000313" key="2">
    <source>
        <dbReference type="Proteomes" id="UP001160499"/>
    </source>
</evidence>
<proteinExistence type="predicted"/>
<keyword evidence="2" id="KW-1185">Reference proteome</keyword>
<evidence type="ECO:0000313" key="1">
    <source>
        <dbReference type="EMBL" id="MDH6219713.1"/>
    </source>
</evidence>
<accession>A0ABT6LTT4</accession>
<dbReference type="RefSeq" id="WP_280880505.1">
    <property type="nucleotide sequence ID" value="NZ_JARXVH010000013.1"/>
</dbReference>
<sequence>MTSLAAYFGPLRLHQRQAAVQQQQIEQNARGVQEARRDEQIARLLLVRATSRAWMDAMDRTVQDLQGGRYPDVDQFDELYNQLGEEAAAAHYALARSGIYVSTRPTAANRAPRYSGAALTLLREVTREVRGDVLRCSTEHQGTVSAEVLDLLNRIGKAREGLNAALAAHLERLNGSPLQPL</sequence>
<comment type="caution">
    <text evidence="1">The sequence shown here is derived from an EMBL/GenBank/DDBJ whole genome shotgun (WGS) entry which is preliminary data.</text>
</comment>
<protein>
    <submittedName>
        <fullName evidence="1">Uncharacterized protein</fullName>
    </submittedName>
</protein>
<gene>
    <name evidence="1" type="ORF">M2283_007052</name>
</gene>
<organism evidence="1 2">
    <name type="scientific">Streptomyces pseudovenezuelae</name>
    <dbReference type="NCBI Taxonomy" id="67350"/>
    <lineage>
        <taxon>Bacteria</taxon>
        <taxon>Bacillati</taxon>
        <taxon>Actinomycetota</taxon>
        <taxon>Actinomycetes</taxon>
        <taxon>Kitasatosporales</taxon>
        <taxon>Streptomycetaceae</taxon>
        <taxon>Streptomyces</taxon>
        <taxon>Streptomyces aurantiacus group</taxon>
    </lineage>
</organism>